<feature type="domain" description="CENP-V/GFA" evidence="5">
    <location>
        <begin position="11"/>
        <end position="122"/>
    </location>
</feature>
<keyword evidence="7" id="KW-1185">Reference proteome</keyword>
<dbReference type="KEGG" id="aay:WYH_00208"/>
<evidence type="ECO:0000256" key="1">
    <source>
        <dbReference type="ARBA" id="ARBA00005495"/>
    </source>
</evidence>
<accession>A0A0F7KL39</accession>
<gene>
    <name evidence="6" type="ORF">WYH_00208</name>
</gene>
<proteinExistence type="inferred from homology"/>
<dbReference type="Pfam" id="PF04828">
    <property type="entry name" value="GFA"/>
    <property type="match status" value="1"/>
</dbReference>
<reference evidence="6" key="1">
    <citation type="submission" date="2015-05" db="EMBL/GenBank/DDBJ databases">
        <title>The complete genome of Altererythrobacter atlanticus strain 26DY36.</title>
        <authorList>
            <person name="Wu Y.-H."/>
            <person name="Cheng H."/>
            <person name="Wu X.-W."/>
        </authorList>
    </citation>
    <scope>NUCLEOTIDE SEQUENCE [LARGE SCALE GENOMIC DNA]</scope>
    <source>
        <strain evidence="6">26DY36</strain>
    </source>
</reference>
<dbReference type="PANTHER" id="PTHR33337">
    <property type="entry name" value="GFA DOMAIN-CONTAINING PROTEIN"/>
    <property type="match status" value="1"/>
</dbReference>
<dbReference type="Gene3D" id="3.90.1590.10">
    <property type="entry name" value="glutathione-dependent formaldehyde- activating enzyme (gfa)"/>
    <property type="match status" value="1"/>
</dbReference>
<dbReference type="AlphaFoldDB" id="A0A0F7KL39"/>
<evidence type="ECO:0000256" key="3">
    <source>
        <dbReference type="ARBA" id="ARBA00022833"/>
    </source>
</evidence>
<dbReference type="STRING" id="1267766.WYH_00208"/>
<sequence length="144" mass="15802">MAATALTSLPMHASCQCGKLNAEIADGANAMTVLCHCRDCQKRSGSPFGIMAYFPEESFSIAGEAREFTRLTDQGNQFTNGFCPDCGSTLYGRASKYPGIIGITVGTICDPAFPRPHRSVYEQSRHHWIALPEDMPRHMRGRDS</sequence>
<keyword evidence="3" id="KW-0862">Zinc</keyword>
<dbReference type="InterPro" id="IPR011057">
    <property type="entry name" value="Mss4-like_sf"/>
</dbReference>
<dbReference type="RefSeq" id="WP_218917150.1">
    <property type="nucleotide sequence ID" value="NZ_CP011452.2"/>
</dbReference>
<protein>
    <submittedName>
        <fullName evidence="6">Glutathione-dependent formaldehyde-activating enzyme</fullName>
    </submittedName>
</protein>
<evidence type="ECO:0000259" key="5">
    <source>
        <dbReference type="PROSITE" id="PS51891"/>
    </source>
</evidence>
<dbReference type="EMBL" id="CP011452">
    <property type="protein sequence ID" value="AKH41273.1"/>
    <property type="molecule type" value="Genomic_DNA"/>
</dbReference>
<dbReference type="InterPro" id="IPR006913">
    <property type="entry name" value="CENP-V/GFA"/>
</dbReference>
<evidence type="ECO:0000256" key="2">
    <source>
        <dbReference type="ARBA" id="ARBA00022723"/>
    </source>
</evidence>
<dbReference type="PANTHER" id="PTHR33337:SF40">
    <property type="entry name" value="CENP-V_GFA DOMAIN-CONTAINING PROTEIN-RELATED"/>
    <property type="match status" value="1"/>
</dbReference>
<evidence type="ECO:0000313" key="7">
    <source>
        <dbReference type="Proteomes" id="UP000034392"/>
    </source>
</evidence>
<name>A0A0F7KL39_9SPHN</name>
<keyword evidence="4" id="KW-0456">Lyase</keyword>
<dbReference type="GO" id="GO:0016846">
    <property type="term" value="F:carbon-sulfur lyase activity"/>
    <property type="evidence" value="ECO:0007669"/>
    <property type="project" value="InterPro"/>
</dbReference>
<evidence type="ECO:0000256" key="4">
    <source>
        <dbReference type="ARBA" id="ARBA00023239"/>
    </source>
</evidence>
<dbReference type="PATRIC" id="fig|1267766.3.peg.213"/>
<evidence type="ECO:0000313" key="6">
    <source>
        <dbReference type="EMBL" id="AKH41273.1"/>
    </source>
</evidence>
<dbReference type="PROSITE" id="PS51891">
    <property type="entry name" value="CENP_V_GFA"/>
    <property type="match status" value="1"/>
</dbReference>
<dbReference type="SUPFAM" id="SSF51316">
    <property type="entry name" value="Mss4-like"/>
    <property type="match status" value="1"/>
</dbReference>
<dbReference type="GO" id="GO:0046872">
    <property type="term" value="F:metal ion binding"/>
    <property type="evidence" value="ECO:0007669"/>
    <property type="project" value="UniProtKB-KW"/>
</dbReference>
<dbReference type="Proteomes" id="UP000034392">
    <property type="component" value="Chromosome"/>
</dbReference>
<organism evidence="6 7">
    <name type="scientific">Croceibacterium atlanticum</name>
    <dbReference type="NCBI Taxonomy" id="1267766"/>
    <lineage>
        <taxon>Bacteria</taxon>
        <taxon>Pseudomonadati</taxon>
        <taxon>Pseudomonadota</taxon>
        <taxon>Alphaproteobacteria</taxon>
        <taxon>Sphingomonadales</taxon>
        <taxon>Erythrobacteraceae</taxon>
        <taxon>Croceibacterium</taxon>
    </lineage>
</organism>
<comment type="similarity">
    <text evidence="1">Belongs to the Gfa family.</text>
</comment>
<keyword evidence="2" id="KW-0479">Metal-binding</keyword>